<keyword evidence="3" id="KW-1185">Reference proteome</keyword>
<dbReference type="Proteomes" id="UP000767854">
    <property type="component" value="Unassembled WGS sequence"/>
</dbReference>
<comment type="caution">
    <text evidence="2">The sequence shown here is derived from an EMBL/GenBank/DDBJ whole genome shotgun (WGS) entry which is preliminary data.</text>
</comment>
<dbReference type="InterPro" id="IPR032675">
    <property type="entry name" value="LRR_dom_sf"/>
</dbReference>
<dbReference type="EMBL" id="JAFBDT010000022">
    <property type="protein sequence ID" value="MBM7562575.1"/>
    <property type="molecule type" value="Genomic_DNA"/>
</dbReference>
<evidence type="ECO:0000256" key="1">
    <source>
        <dbReference type="SAM" id="Phobius"/>
    </source>
</evidence>
<dbReference type="RefSeq" id="WP_204665004.1">
    <property type="nucleotide sequence ID" value="NZ_JAFBDT010000022.1"/>
</dbReference>
<accession>A0ABS2MT53</accession>
<organism evidence="2 3">
    <name type="scientific">Fusibacter tunisiensis</name>
    <dbReference type="NCBI Taxonomy" id="1008308"/>
    <lineage>
        <taxon>Bacteria</taxon>
        <taxon>Bacillati</taxon>
        <taxon>Bacillota</taxon>
        <taxon>Clostridia</taxon>
        <taxon>Eubacteriales</taxon>
        <taxon>Eubacteriales Family XII. Incertae Sedis</taxon>
        <taxon>Fusibacter</taxon>
    </lineage>
</organism>
<keyword evidence="1" id="KW-0472">Membrane</keyword>
<proteinExistence type="predicted"/>
<evidence type="ECO:0000313" key="3">
    <source>
        <dbReference type="Proteomes" id="UP000767854"/>
    </source>
</evidence>
<name>A0ABS2MT53_9FIRM</name>
<dbReference type="PANTHER" id="PTHR45661">
    <property type="entry name" value="SURFACE ANTIGEN"/>
    <property type="match status" value="1"/>
</dbReference>
<dbReference type="InterPro" id="IPR026906">
    <property type="entry name" value="LRR_5"/>
</dbReference>
<feature type="transmembrane region" description="Helical" evidence="1">
    <location>
        <begin position="345"/>
        <end position="368"/>
    </location>
</feature>
<keyword evidence="1" id="KW-0812">Transmembrane</keyword>
<evidence type="ECO:0008006" key="4">
    <source>
        <dbReference type="Google" id="ProtNLM"/>
    </source>
</evidence>
<feature type="transmembrane region" description="Helical" evidence="1">
    <location>
        <begin position="461"/>
        <end position="481"/>
    </location>
</feature>
<sequence>MKNRRVVLLILIAAVLMVGCSSSEIVSESPEAYFEFNPETGYIKKFHPNGLKGDLPNLEYVVVPETIQGKTVLGIGHMAFNSAKDVKGVELSSRIEVIDTYAFYGAEQMVTVTMPDSVVEIGDSAFMACSQLNSIKFSESLKVIGKDAFKGCDAFRVIELPDALEDIGAYAFAFLSHVEYIDLGEGVKTIQEGAFYGTGGLVLRGTSLTFPESLTRVESEAFAGMMLVDVTNYSKEIQIADSENETLLKSLIDQIQSLEDPRGYYYLTEQSNEWVWAYAGLDAYHAPVNLSQIMVLLLGGLSIIRGIWLMLGKRKMIRPGHLLWLYGLLIIFVIIQMGFDPKGTFYINLTGKDYGILIAFIGLILVYVQNRFKHVYHLIKWDMDSVLSRVEQYLTVEKIGFKRRDMDLNGLKKLILEDNSEISVEKKIGETHLNLGKIENQERYVAIKNLFRSPISGGKRITFVSTGVTHIIIGFLILYFFGTI</sequence>
<protein>
    <recommendedName>
        <fullName evidence="4">Leucine-rich repeat domain-containing protein</fullName>
    </recommendedName>
</protein>
<feature type="transmembrane region" description="Helical" evidence="1">
    <location>
        <begin position="293"/>
        <end position="311"/>
    </location>
</feature>
<dbReference type="PANTHER" id="PTHR45661:SF3">
    <property type="entry name" value="IG-LIKE DOMAIN-CONTAINING PROTEIN"/>
    <property type="match status" value="1"/>
</dbReference>
<keyword evidence="1" id="KW-1133">Transmembrane helix</keyword>
<dbReference type="SUPFAM" id="SSF52058">
    <property type="entry name" value="L domain-like"/>
    <property type="match status" value="1"/>
</dbReference>
<dbReference type="Gene3D" id="3.80.10.10">
    <property type="entry name" value="Ribonuclease Inhibitor"/>
    <property type="match status" value="1"/>
</dbReference>
<dbReference type="InterPro" id="IPR053139">
    <property type="entry name" value="Surface_bspA-like"/>
</dbReference>
<dbReference type="PROSITE" id="PS51257">
    <property type="entry name" value="PROKAR_LIPOPROTEIN"/>
    <property type="match status" value="1"/>
</dbReference>
<gene>
    <name evidence="2" type="ORF">JOC49_002136</name>
</gene>
<feature type="transmembrane region" description="Helical" evidence="1">
    <location>
        <begin position="323"/>
        <end position="339"/>
    </location>
</feature>
<evidence type="ECO:0000313" key="2">
    <source>
        <dbReference type="EMBL" id="MBM7562575.1"/>
    </source>
</evidence>
<reference evidence="2 3" key="1">
    <citation type="submission" date="2021-01" db="EMBL/GenBank/DDBJ databases">
        <title>Genomic Encyclopedia of Type Strains, Phase IV (KMG-IV): sequencing the most valuable type-strain genomes for metagenomic binning, comparative biology and taxonomic classification.</title>
        <authorList>
            <person name="Goeker M."/>
        </authorList>
    </citation>
    <scope>NUCLEOTIDE SEQUENCE [LARGE SCALE GENOMIC DNA]</scope>
    <source>
        <strain evidence="2 3">DSM 24436</strain>
    </source>
</reference>
<dbReference type="Pfam" id="PF13306">
    <property type="entry name" value="LRR_5"/>
    <property type="match status" value="1"/>
</dbReference>